<reference evidence="2" key="1">
    <citation type="submission" date="2022-11" db="UniProtKB">
        <authorList>
            <consortium name="WormBaseParasite"/>
        </authorList>
    </citation>
    <scope>IDENTIFICATION</scope>
</reference>
<evidence type="ECO:0000313" key="1">
    <source>
        <dbReference type="Proteomes" id="UP000887579"/>
    </source>
</evidence>
<evidence type="ECO:0000313" key="2">
    <source>
        <dbReference type="WBParaSite" id="ES5_v2.g25612.t1"/>
    </source>
</evidence>
<name>A0AC34G7J1_9BILA</name>
<dbReference type="WBParaSite" id="ES5_v2.g25612.t1">
    <property type="protein sequence ID" value="ES5_v2.g25612.t1"/>
    <property type="gene ID" value="ES5_v2.g25612"/>
</dbReference>
<sequence>MPPTVKDGNYKIGDEVYSLGGILYNMLTSRDPDPGREKEQIQSVTNGLARDLLIELWQSDPDKLPTLQDISGDSIDVLLSDFGLAKKVGNNCNNKQTTCGTAGFMPPTVKDGNYKIGDEVYSLGGILYNMLTSRDPDPGREKEQIQSVTNGLARDLLIELWQSDPDKLPTLQDIEQSPFLNQCRRSGIKRSTSQQHSLTIECKHRLLNDDGSCRKCKIIPKSRKNSQDSAYGSKPPSRNTQGANTKEAASIRNGERSRRPSKTPSVRSHKTDYDKSEKEWPVPPFYNFKKSDQQPIDETRLISVKGR</sequence>
<proteinExistence type="predicted"/>
<organism evidence="1 2">
    <name type="scientific">Panagrolaimus sp. ES5</name>
    <dbReference type="NCBI Taxonomy" id="591445"/>
    <lineage>
        <taxon>Eukaryota</taxon>
        <taxon>Metazoa</taxon>
        <taxon>Ecdysozoa</taxon>
        <taxon>Nematoda</taxon>
        <taxon>Chromadorea</taxon>
        <taxon>Rhabditida</taxon>
        <taxon>Tylenchina</taxon>
        <taxon>Panagrolaimomorpha</taxon>
        <taxon>Panagrolaimoidea</taxon>
        <taxon>Panagrolaimidae</taxon>
        <taxon>Panagrolaimus</taxon>
    </lineage>
</organism>
<dbReference type="Proteomes" id="UP000887579">
    <property type="component" value="Unplaced"/>
</dbReference>
<accession>A0AC34G7J1</accession>
<protein>
    <submittedName>
        <fullName evidence="2">Protein kinase domain-containing protein</fullName>
    </submittedName>
</protein>